<evidence type="ECO:0000313" key="2">
    <source>
        <dbReference type="EMBL" id="KAG8201448.1"/>
    </source>
</evidence>
<organism evidence="2 3">
    <name type="scientific">Oedothorax gibbosus</name>
    <dbReference type="NCBI Taxonomy" id="931172"/>
    <lineage>
        <taxon>Eukaryota</taxon>
        <taxon>Metazoa</taxon>
        <taxon>Ecdysozoa</taxon>
        <taxon>Arthropoda</taxon>
        <taxon>Chelicerata</taxon>
        <taxon>Arachnida</taxon>
        <taxon>Araneae</taxon>
        <taxon>Araneomorphae</taxon>
        <taxon>Entelegynae</taxon>
        <taxon>Araneoidea</taxon>
        <taxon>Linyphiidae</taxon>
        <taxon>Erigoninae</taxon>
        <taxon>Oedothorax</taxon>
    </lineage>
</organism>
<feature type="chain" id="PRO_5044023389" description="Secreted protein" evidence="1">
    <location>
        <begin position="24"/>
        <end position="74"/>
    </location>
</feature>
<dbReference type="EMBL" id="JAFNEN010000005">
    <property type="protein sequence ID" value="KAG8201448.1"/>
    <property type="molecule type" value="Genomic_DNA"/>
</dbReference>
<keyword evidence="1" id="KW-0732">Signal</keyword>
<accession>A0AAV6VZ88</accession>
<name>A0AAV6VZ88_9ARAC</name>
<gene>
    <name evidence="2" type="ORF">JTE90_024318</name>
</gene>
<sequence>MLRGSSCSSKLTLLLACYWSSLAKPSCCGSGTFNQPTRVRHGSIQLDIPARFLLYLLRFLAKCSPVLSGVISFD</sequence>
<evidence type="ECO:0008006" key="4">
    <source>
        <dbReference type="Google" id="ProtNLM"/>
    </source>
</evidence>
<comment type="caution">
    <text evidence="2">The sequence shown here is derived from an EMBL/GenBank/DDBJ whole genome shotgun (WGS) entry which is preliminary data.</text>
</comment>
<dbReference type="AlphaFoldDB" id="A0AAV6VZ88"/>
<proteinExistence type="predicted"/>
<evidence type="ECO:0000256" key="1">
    <source>
        <dbReference type="SAM" id="SignalP"/>
    </source>
</evidence>
<evidence type="ECO:0000313" key="3">
    <source>
        <dbReference type="Proteomes" id="UP000827092"/>
    </source>
</evidence>
<dbReference type="Proteomes" id="UP000827092">
    <property type="component" value="Unassembled WGS sequence"/>
</dbReference>
<feature type="signal peptide" evidence="1">
    <location>
        <begin position="1"/>
        <end position="23"/>
    </location>
</feature>
<keyword evidence="3" id="KW-1185">Reference proteome</keyword>
<reference evidence="2 3" key="1">
    <citation type="journal article" date="2022" name="Nat. Ecol. Evol.">
        <title>A masculinizing supergene underlies an exaggerated male reproductive morph in a spider.</title>
        <authorList>
            <person name="Hendrickx F."/>
            <person name="De Corte Z."/>
            <person name="Sonet G."/>
            <person name="Van Belleghem S.M."/>
            <person name="Kostlbacher S."/>
            <person name="Vangestel C."/>
        </authorList>
    </citation>
    <scope>NUCLEOTIDE SEQUENCE [LARGE SCALE GENOMIC DNA]</scope>
    <source>
        <strain evidence="2">W744_W776</strain>
    </source>
</reference>
<protein>
    <recommendedName>
        <fullName evidence="4">Secreted protein</fullName>
    </recommendedName>
</protein>